<dbReference type="Gene3D" id="1.10.1380.10">
    <property type="entry name" value="Neutral endopeptidase , domain2"/>
    <property type="match status" value="1"/>
</dbReference>
<comment type="caution">
    <text evidence="1">The sequence shown here is derived from an EMBL/GenBank/DDBJ whole genome shotgun (WGS) entry which is preliminary data.</text>
</comment>
<name>A0A1Y3ANB4_EURMA</name>
<dbReference type="EMBL" id="MUJZ01070654">
    <property type="protein sequence ID" value="OTF69418.1"/>
    <property type="molecule type" value="Genomic_DNA"/>
</dbReference>
<protein>
    <submittedName>
        <fullName evidence="1">Uncharacterized protein</fullName>
    </submittedName>
</protein>
<proteinExistence type="predicted"/>
<keyword evidence="2" id="KW-1185">Reference proteome</keyword>
<organism evidence="1 2">
    <name type="scientific">Euroglyphus maynei</name>
    <name type="common">Mayne's house dust mite</name>
    <dbReference type="NCBI Taxonomy" id="6958"/>
    <lineage>
        <taxon>Eukaryota</taxon>
        <taxon>Metazoa</taxon>
        <taxon>Ecdysozoa</taxon>
        <taxon>Arthropoda</taxon>
        <taxon>Chelicerata</taxon>
        <taxon>Arachnida</taxon>
        <taxon>Acari</taxon>
        <taxon>Acariformes</taxon>
        <taxon>Sarcoptiformes</taxon>
        <taxon>Astigmata</taxon>
        <taxon>Psoroptidia</taxon>
        <taxon>Analgoidea</taxon>
        <taxon>Pyroglyphidae</taxon>
        <taxon>Pyroglyphinae</taxon>
        <taxon>Euroglyphus</taxon>
    </lineage>
</organism>
<sequence length="68" mass="7868">MFEKTGGAAYQRMPVNKLAKLVPKINWQKYFELTIPQPLNDTESIGIFGFDYFLDVQDITQTVPERNT</sequence>
<evidence type="ECO:0000313" key="2">
    <source>
        <dbReference type="Proteomes" id="UP000194236"/>
    </source>
</evidence>
<dbReference type="AlphaFoldDB" id="A0A1Y3ANB4"/>
<gene>
    <name evidence="1" type="ORF">BLA29_012731</name>
</gene>
<evidence type="ECO:0000313" key="1">
    <source>
        <dbReference type="EMBL" id="OTF69418.1"/>
    </source>
</evidence>
<accession>A0A1Y3ANB4</accession>
<reference evidence="1 2" key="1">
    <citation type="submission" date="2017-03" db="EMBL/GenBank/DDBJ databases">
        <title>Genome Survey of Euroglyphus maynei.</title>
        <authorList>
            <person name="Arlian L.G."/>
            <person name="Morgan M.S."/>
            <person name="Rider S.D."/>
        </authorList>
    </citation>
    <scope>NUCLEOTIDE SEQUENCE [LARGE SCALE GENOMIC DNA]</scope>
    <source>
        <strain evidence="1">Arlian Lab</strain>
        <tissue evidence="1">Whole body</tissue>
    </source>
</reference>
<dbReference type="InterPro" id="IPR042089">
    <property type="entry name" value="Peptidase_M13_dom_2"/>
</dbReference>
<dbReference type="Proteomes" id="UP000194236">
    <property type="component" value="Unassembled WGS sequence"/>
</dbReference>